<dbReference type="Proteomes" id="UP001595956">
    <property type="component" value="Unassembled WGS sequence"/>
</dbReference>
<protein>
    <submittedName>
        <fullName evidence="2">DUF5719 family protein</fullName>
    </submittedName>
</protein>
<gene>
    <name evidence="2" type="ORF">ACFPKY_17220</name>
</gene>
<proteinExistence type="predicted"/>
<keyword evidence="1" id="KW-1133">Transmembrane helix</keyword>
<keyword evidence="3" id="KW-1185">Reference proteome</keyword>
<dbReference type="RefSeq" id="WP_345175599.1">
    <property type="nucleotide sequence ID" value="NZ_BAABFQ010000005.1"/>
</dbReference>
<dbReference type="InterPro" id="IPR043777">
    <property type="entry name" value="DUF5719"/>
</dbReference>
<dbReference type="Pfam" id="PF18986">
    <property type="entry name" value="DUF5719"/>
    <property type="match status" value="1"/>
</dbReference>
<reference evidence="3" key="1">
    <citation type="journal article" date="2019" name="Int. J. Syst. Evol. Microbiol.">
        <title>The Global Catalogue of Microorganisms (GCM) 10K type strain sequencing project: providing services to taxonomists for standard genome sequencing and annotation.</title>
        <authorList>
            <consortium name="The Broad Institute Genomics Platform"/>
            <consortium name="The Broad Institute Genome Sequencing Center for Infectious Disease"/>
            <person name="Wu L."/>
            <person name="Ma J."/>
        </authorList>
    </citation>
    <scope>NUCLEOTIDE SEQUENCE [LARGE SCALE GENOMIC DNA]</scope>
    <source>
        <strain evidence="3">KACC 13778</strain>
    </source>
</reference>
<accession>A0ABW0N2J0</accession>
<comment type="caution">
    <text evidence="2">The sequence shown here is derived from an EMBL/GenBank/DDBJ whole genome shotgun (WGS) entry which is preliminary data.</text>
</comment>
<keyword evidence="1" id="KW-0472">Membrane</keyword>
<feature type="transmembrane region" description="Helical" evidence="1">
    <location>
        <begin position="21"/>
        <end position="42"/>
    </location>
</feature>
<keyword evidence="1" id="KW-0812">Transmembrane</keyword>
<evidence type="ECO:0000313" key="2">
    <source>
        <dbReference type="EMBL" id="MFC5494855.1"/>
    </source>
</evidence>
<evidence type="ECO:0000256" key="1">
    <source>
        <dbReference type="SAM" id="Phobius"/>
    </source>
</evidence>
<evidence type="ECO:0000313" key="3">
    <source>
        <dbReference type="Proteomes" id="UP001595956"/>
    </source>
</evidence>
<name>A0ABW0N2J0_9ACTN</name>
<dbReference type="EMBL" id="JBHSMD010000006">
    <property type="protein sequence ID" value="MFC5494855.1"/>
    <property type="molecule type" value="Genomic_DNA"/>
</dbReference>
<sequence length="470" mass="47485">MSHSAPPAPGRRSARAKTRRVDVTVLLAVLLPLLGLGGLALVDQDAVTDPVAPPTRTELTRATLVCPTAPADDAREVAITSAGEDVRGTVQVGLGDAQQPADLTSGEVTLVPDQSDAVAILGEDDAAPGLVAARFGGAEPAAVSCPDPTPVTWFTGVGAGAGHTSVLELVNPDAGTAIANVTVYGRSGVVEAERLRGVSVPGGTSVRLDLGTLVPRRDELALQVATVRGRIGAVVQDRFDGIGSAEPTADWLADQPAPATSNLLMGLAPGPGRRTLVVANGGDDEIRAEVKVVSGRSVFAPEGLPEIRVAPHSVQRISVSSVLDAALKDGATGLLLDATGPVTATVRSYVRGDLSHAVPSDLVESSATALLPETGGQKSVQVGGATRQGLVTVVARSASGEELDRTQAEISPDLGVTVKLPADTVLVTVEVERTTVSGAVMMAGDGGAAVVPLTVPATNGLIPAVRPGLP</sequence>
<organism evidence="2 3">
    <name type="scientific">Nocardioides caricicola</name>
    <dbReference type="NCBI Taxonomy" id="634770"/>
    <lineage>
        <taxon>Bacteria</taxon>
        <taxon>Bacillati</taxon>
        <taxon>Actinomycetota</taxon>
        <taxon>Actinomycetes</taxon>
        <taxon>Propionibacteriales</taxon>
        <taxon>Nocardioidaceae</taxon>
        <taxon>Nocardioides</taxon>
    </lineage>
</organism>